<evidence type="ECO:0000256" key="1">
    <source>
        <dbReference type="ARBA" id="ARBA00004651"/>
    </source>
</evidence>
<reference evidence="11" key="1">
    <citation type="submission" date="2020-11" db="EMBL/GenBank/DDBJ databases">
        <authorList>
            <person name="Tran Van P."/>
        </authorList>
    </citation>
    <scope>NUCLEOTIDE SEQUENCE</scope>
</reference>
<evidence type="ECO:0000256" key="2">
    <source>
        <dbReference type="ARBA" id="ARBA00010663"/>
    </source>
</evidence>
<dbReference type="AlphaFoldDB" id="A0A7R9A9Y8"/>
<comment type="similarity">
    <text evidence="2">Belongs to the G-protein coupled receptor 1 family.</text>
</comment>
<organism evidence="11">
    <name type="scientific">Darwinula stevensoni</name>
    <dbReference type="NCBI Taxonomy" id="69355"/>
    <lineage>
        <taxon>Eukaryota</taxon>
        <taxon>Metazoa</taxon>
        <taxon>Ecdysozoa</taxon>
        <taxon>Arthropoda</taxon>
        <taxon>Crustacea</taxon>
        <taxon>Oligostraca</taxon>
        <taxon>Ostracoda</taxon>
        <taxon>Podocopa</taxon>
        <taxon>Podocopida</taxon>
        <taxon>Darwinulocopina</taxon>
        <taxon>Darwinuloidea</taxon>
        <taxon>Darwinulidae</taxon>
        <taxon>Darwinula</taxon>
    </lineage>
</organism>
<feature type="domain" description="G-protein coupled receptors family 1 profile" evidence="10">
    <location>
        <begin position="1"/>
        <end position="208"/>
    </location>
</feature>
<proteinExistence type="inferred from homology"/>
<protein>
    <recommendedName>
        <fullName evidence="10">G-protein coupled receptors family 1 profile domain-containing protein</fullName>
    </recommendedName>
</protein>
<gene>
    <name evidence="11" type="ORF">DSTB1V02_LOCUS9882</name>
</gene>
<accession>A0A7R9A9Y8</accession>
<name>A0A7R9A9Y8_9CRUS</name>
<dbReference type="EMBL" id="LR902168">
    <property type="protein sequence ID" value="CAD7250099.1"/>
    <property type="molecule type" value="Genomic_DNA"/>
</dbReference>
<keyword evidence="4 9" id="KW-0812">Transmembrane</keyword>
<keyword evidence="5 9" id="KW-1133">Transmembrane helix</keyword>
<keyword evidence="6 9" id="KW-0472">Membrane</keyword>
<evidence type="ECO:0000256" key="9">
    <source>
        <dbReference type="SAM" id="Phobius"/>
    </source>
</evidence>
<sequence>MANYMQQAFMNARVYTLLALSVTLYHTLTTWVSIPQINNTCIRVILPCIWVFSLVVNLPFAIYFNINEKQACSEKWSSEKLGKIYFVSAQLFMCYFFPLVIMSICYGRIRRFLPKVKHDSVRSRCPCGIRRGWGRNGSERMIHVHWVKILRVMIVVFFLSWLPLLSFAVLVKFVEQDVFDGKIDLLDHIRPLPRWLADTTSYVNPIIYAYFKRNFREGYIIIILEECFKGKSFFGPLKLDIERRPNNQHRFLSRYNTSVRNGLMPSESLTIPPEPPKRDCRPEKDCYSSPGFLVVKVSALVNEPAGHKAMEAQ</sequence>
<dbReference type="EMBL" id="CAJPEV010002651">
    <property type="protein sequence ID" value="CAG0897636.1"/>
    <property type="molecule type" value="Genomic_DNA"/>
</dbReference>
<dbReference type="Pfam" id="PF00001">
    <property type="entry name" value="7tm_1"/>
    <property type="match status" value="1"/>
</dbReference>
<evidence type="ECO:0000256" key="6">
    <source>
        <dbReference type="ARBA" id="ARBA00023136"/>
    </source>
</evidence>
<evidence type="ECO:0000313" key="12">
    <source>
        <dbReference type="Proteomes" id="UP000677054"/>
    </source>
</evidence>
<dbReference type="GO" id="GO:0042277">
    <property type="term" value="F:peptide binding"/>
    <property type="evidence" value="ECO:0007669"/>
    <property type="project" value="TreeGrafter"/>
</dbReference>
<feature type="transmembrane region" description="Helical" evidence="9">
    <location>
        <begin position="84"/>
        <end position="107"/>
    </location>
</feature>
<feature type="region of interest" description="Disordered" evidence="8">
    <location>
        <begin position="263"/>
        <end position="282"/>
    </location>
</feature>
<evidence type="ECO:0000313" key="11">
    <source>
        <dbReference type="EMBL" id="CAD7250099.1"/>
    </source>
</evidence>
<keyword evidence="12" id="KW-1185">Reference proteome</keyword>
<feature type="transmembrane region" description="Helical" evidence="9">
    <location>
        <begin position="44"/>
        <end position="64"/>
    </location>
</feature>
<dbReference type="InterPro" id="IPR017452">
    <property type="entry name" value="GPCR_Rhodpsn_7TM"/>
</dbReference>
<evidence type="ECO:0000256" key="7">
    <source>
        <dbReference type="ARBA" id="ARBA00023170"/>
    </source>
</evidence>
<dbReference type="GO" id="GO:0032870">
    <property type="term" value="P:cellular response to hormone stimulus"/>
    <property type="evidence" value="ECO:0007669"/>
    <property type="project" value="TreeGrafter"/>
</dbReference>
<dbReference type="InterPro" id="IPR000276">
    <property type="entry name" value="GPCR_Rhodpsn"/>
</dbReference>
<evidence type="ECO:0000256" key="4">
    <source>
        <dbReference type="ARBA" id="ARBA00022692"/>
    </source>
</evidence>
<dbReference type="PRINTS" id="PR00237">
    <property type="entry name" value="GPCRRHODOPSN"/>
</dbReference>
<evidence type="ECO:0000256" key="3">
    <source>
        <dbReference type="ARBA" id="ARBA00022475"/>
    </source>
</evidence>
<dbReference type="GO" id="GO:0005886">
    <property type="term" value="C:plasma membrane"/>
    <property type="evidence" value="ECO:0007669"/>
    <property type="project" value="UniProtKB-SubCell"/>
</dbReference>
<dbReference type="GO" id="GO:0004930">
    <property type="term" value="F:G protein-coupled receptor activity"/>
    <property type="evidence" value="ECO:0007669"/>
    <property type="project" value="InterPro"/>
</dbReference>
<feature type="transmembrane region" description="Helical" evidence="9">
    <location>
        <begin position="149"/>
        <end position="171"/>
    </location>
</feature>
<evidence type="ECO:0000256" key="8">
    <source>
        <dbReference type="SAM" id="MobiDB-lite"/>
    </source>
</evidence>
<evidence type="ECO:0000259" key="10">
    <source>
        <dbReference type="PROSITE" id="PS50262"/>
    </source>
</evidence>
<dbReference type="Gene3D" id="1.20.1070.10">
    <property type="entry name" value="Rhodopsin 7-helix transmembrane proteins"/>
    <property type="match status" value="1"/>
</dbReference>
<dbReference type="PANTHER" id="PTHR24241:SF76">
    <property type="entry name" value="NEUROPEPTIDE SIFAMIDE RECEPTOR"/>
    <property type="match status" value="1"/>
</dbReference>
<dbReference type="Proteomes" id="UP000677054">
    <property type="component" value="Unassembled WGS sequence"/>
</dbReference>
<dbReference type="SUPFAM" id="SSF81321">
    <property type="entry name" value="Family A G protein-coupled receptor-like"/>
    <property type="match status" value="1"/>
</dbReference>
<keyword evidence="3" id="KW-1003">Cell membrane</keyword>
<feature type="transmembrane region" description="Helical" evidence="9">
    <location>
        <begin position="12"/>
        <end position="32"/>
    </location>
</feature>
<keyword evidence="7" id="KW-0675">Receptor</keyword>
<comment type="subcellular location">
    <subcellularLocation>
        <location evidence="1">Cell membrane</location>
        <topology evidence="1">Multi-pass membrane protein</topology>
    </subcellularLocation>
</comment>
<dbReference type="PANTHER" id="PTHR24241">
    <property type="entry name" value="NEUROPEPTIDE RECEPTOR-RELATED G-PROTEIN COUPLED RECEPTOR"/>
    <property type="match status" value="1"/>
</dbReference>
<dbReference type="PROSITE" id="PS50262">
    <property type="entry name" value="G_PROTEIN_RECEP_F1_2"/>
    <property type="match status" value="1"/>
</dbReference>
<dbReference type="OrthoDB" id="9445642at2759"/>
<evidence type="ECO:0000256" key="5">
    <source>
        <dbReference type="ARBA" id="ARBA00022989"/>
    </source>
</evidence>